<feature type="disulfide bond" evidence="14">
    <location>
        <begin position="36"/>
        <end position="51"/>
    </location>
</feature>
<feature type="disulfide bond" evidence="13">
    <location>
        <begin position="1233"/>
        <end position="1242"/>
    </location>
</feature>
<dbReference type="SMART" id="SM00181">
    <property type="entry name" value="EGF"/>
    <property type="match status" value="6"/>
</dbReference>
<dbReference type="Gene3D" id="4.10.1220.10">
    <property type="entry name" value="EGF-type module"/>
    <property type="match status" value="1"/>
</dbReference>
<dbReference type="InterPro" id="IPR009030">
    <property type="entry name" value="Growth_fac_rcpt_cys_sf"/>
</dbReference>
<dbReference type="SUPFAM" id="SSF63825">
    <property type="entry name" value="YWTD domain"/>
    <property type="match status" value="2"/>
</dbReference>
<name>A0A553RQU0_9TELE</name>
<feature type="disulfide bond" evidence="14">
    <location>
        <begin position="316"/>
        <end position="328"/>
    </location>
</feature>
<evidence type="ECO:0000256" key="9">
    <source>
        <dbReference type="ARBA" id="ARBA00023136"/>
    </source>
</evidence>
<dbReference type="FunFam" id="4.10.400.10:FF:000045">
    <property type="entry name" value="Low-density lipoprotein receptor-related protein 2"/>
    <property type="match status" value="1"/>
</dbReference>
<dbReference type="GO" id="GO:0005509">
    <property type="term" value="F:calcium ion binding"/>
    <property type="evidence" value="ECO:0007669"/>
    <property type="project" value="InterPro"/>
</dbReference>
<evidence type="ECO:0000256" key="10">
    <source>
        <dbReference type="ARBA" id="ARBA00023157"/>
    </source>
</evidence>
<evidence type="ECO:0000256" key="14">
    <source>
        <dbReference type="PROSITE-ProRule" id="PRU00124"/>
    </source>
</evidence>
<keyword evidence="3 13" id="KW-0245">EGF-like domain</keyword>
<feature type="disulfide bond" evidence="14">
    <location>
        <begin position="295"/>
        <end position="310"/>
    </location>
</feature>
<dbReference type="PANTHER" id="PTHR22722:SF12">
    <property type="entry name" value="EGF-LIKE DOMAIN-CONTAINING PROTEIN"/>
    <property type="match status" value="1"/>
</dbReference>
<proteinExistence type="predicted"/>
<evidence type="ECO:0000259" key="17">
    <source>
        <dbReference type="PROSITE" id="PS50026"/>
    </source>
</evidence>
<evidence type="ECO:0000256" key="7">
    <source>
        <dbReference type="ARBA" id="ARBA00022737"/>
    </source>
</evidence>
<dbReference type="FunFam" id="4.10.400.10:FF:000065">
    <property type="entry name" value="Transmembrane protease serine 7"/>
    <property type="match status" value="1"/>
</dbReference>
<keyword evidence="5 16" id="KW-0812">Transmembrane</keyword>
<dbReference type="InterPro" id="IPR000742">
    <property type="entry name" value="EGF"/>
</dbReference>
<evidence type="ECO:0000256" key="6">
    <source>
        <dbReference type="ARBA" id="ARBA00022729"/>
    </source>
</evidence>
<keyword evidence="8 16" id="KW-1133">Transmembrane helix</keyword>
<dbReference type="GO" id="GO:0043235">
    <property type="term" value="C:receptor complex"/>
    <property type="evidence" value="ECO:0007669"/>
    <property type="project" value="TreeGrafter"/>
</dbReference>
<protein>
    <recommendedName>
        <fullName evidence="17">EGF-like domain-containing protein</fullName>
    </recommendedName>
</protein>
<reference evidence="18 19" key="1">
    <citation type="journal article" date="2019" name="Sci. Data">
        <title>Hybrid genome assembly and annotation of Danionella translucida.</title>
        <authorList>
            <person name="Kadobianskyi M."/>
            <person name="Schulze L."/>
            <person name="Schuelke M."/>
            <person name="Judkewitz B."/>
        </authorList>
    </citation>
    <scope>NUCLEOTIDE SEQUENCE [LARGE SCALE GENOMIC DNA]</scope>
    <source>
        <strain evidence="18 19">Bolton</strain>
    </source>
</reference>
<keyword evidence="19" id="KW-1185">Reference proteome</keyword>
<dbReference type="GO" id="GO:0006898">
    <property type="term" value="P:receptor-mediated endocytosis"/>
    <property type="evidence" value="ECO:0007669"/>
    <property type="project" value="TreeGrafter"/>
</dbReference>
<evidence type="ECO:0000313" key="18">
    <source>
        <dbReference type="EMBL" id="TRZ04548.1"/>
    </source>
</evidence>
<dbReference type="PRINTS" id="PR00261">
    <property type="entry name" value="LDLRECEPTOR"/>
</dbReference>
<dbReference type="InterPro" id="IPR000033">
    <property type="entry name" value="LDLR_classB_rpt"/>
</dbReference>
<feature type="non-terminal residue" evidence="18">
    <location>
        <position position="1"/>
    </location>
</feature>
<keyword evidence="12" id="KW-0325">Glycoprotein</keyword>
<dbReference type="InterPro" id="IPR001881">
    <property type="entry name" value="EGF-like_Ca-bd_dom"/>
</dbReference>
<keyword evidence="10 13" id="KW-1015">Disulfide bond</keyword>
<evidence type="ECO:0000256" key="13">
    <source>
        <dbReference type="PROSITE-ProRule" id="PRU00076"/>
    </source>
</evidence>
<dbReference type="Pfam" id="PF00057">
    <property type="entry name" value="Ldl_recept_a"/>
    <property type="match status" value="9"/>
</dbReference>
<evidence type="ECO:0000256" key="11">
    <source>
        <dbReference type="ARBA" id="ARBA00023170"/>
    </source>
</evidence>
<dbReference type="PANTHER" id="PTHR22722">
    <property type="entry name" value="LOW-DENSITY LIPOPROTEIN RECEPTOR-RELATED PROTEIN 2-RELATED"/>
    <property type="match status" value="1"/>
</dbReference>
<dbReference type="Pfam" id="PF00058">
    <property type="entry name" value="Ldl_recept_b"/>
    <property type="match status" value="1"/>
</dbReference>
<evidence type="ECO:0000256" key="15">
    <source>
        <dbReference type="PROSITE-ProRule" id="PRU00461"/>
    </source>
</evidence>
<dbReference type="InterPro" id="IPR002172">
    <property type="entry name" value="LDrepeatLR_classA_rpt"/>
</dbReference>
<feature type="disulfide bond" evidence="14">
    <location>
        <begin position="220"/>
        <end position="235"/>
    </location>
</feature>
<dbReference type="SUPFAM" id="SSF57184">
    <property type="entry name" value="Growth factor receptor domain"/>
    <property type="match status" value="1"/>
</dbReference>
<feature type="domain" description="EGF-like" evidence="17">
    <location>
        <begin position="1207"/>
        <end position="1243"/>
    </location>
</feature>
<dbReference type="PROSITE" id="PS00022">
    <property type="entry name" value="EGF_1"/>
    <property type="match status" value="1"/>
</dbReference>
<dbReference type="Proteomes" id="UP000316079">
    <property type="component" value="Unassembled WGS sequence"/>
</dbReference>
<sequence>ECFQAVVESDPSPRRCKLGLTLCKDGSECIVNTLLCDGEMDCTDGSDEDDCPSDCSTGIGSKNSRILKKCIEKQQECDGVPQCQDRSDELNCVKDCAHRCDGSRCIPESFVCDGDSDCVDGSDEADCEVDREDEVETLKEGNIVEIDDTEEPAVRDEPLRCSFGSMLCRDGKQCVLFTHLCDNESDCKDNSDEDECAEECESDQFQCAHGKKCIEKQQECDGVPQCQDRSDELNCFEEGCAHRCDGSRCIPESFVCDGESDCGDGSDEADCGEQSCSSDEWRCSSGQCVSIKLHCDGHPDCKDRSDELDCAVKPPCATLHRCPKSLECLLDSWICDGEIDCKDGTDEKDCKESPVQCGKYQWRCSSSAQCIPDSWRCDGSKDCKDGSDEAECPSTACPPHLFQCGSSECLDPSQLCNGVTNCVDGSDEGGSCQKEKCSEESKCAQDCRSSPTGTRCLCRAGFEPVEDALECADVDECAVLPSICSHYCLNTPGSFECSCSEGFVLELDGRGCKVTDEPYLLASVQSEIYILGLRSSELNVLLSDEKQSVVSLDYSWLKQRLYWINLNDDSIRWLSLDQKNRGILIKGVQTESLAVDWVARNLYWTDGLHARISAVGLDDDPTRSTTPVNIISEGLGQIQSIALLPQEGLMFWSETGDEVQIKRAGMDGSDRRVLVRGSLQRPVGLTIDSLHHRIYWTDTKLGCIASADLQGGDIRFLQLTETLDPLSVTVFNDQIYWSDSRRGTIQRAHKVTGKRHQVLLKRPGHSLSLKASVSAVIHPLLQPDVKNPCESRRCSHLCVLAPGPKPVCKCPSQFLLGEDDLTCSDAIRSSFLLFLSLDSVTRVYLQNRSSDVVLQTWPQHHRFNLPGIKKASKLDLVQREHTLYISEDAPSTVRLFKMKEAALVPRGRLHRPQQDLAGLVFAVDHITLNLFWSSGDTPGIQVTSAEGIYTTVLIQDGDVDSIALEPLSGHLCFSNQIQNSNTKILECAYMNGQNRTVVWRKAVAPTSLVLSDEWKRLYWADTALSVIASIVTDGSDYKEIKTEQGLTAFTLVNEKLVWMNKKDTSTECWLGDSLEVAGKLWFKVKAEIVNLKAFSGQKGSNLCSESNGGCSELCLPFPGGRTCRCSHSQRLVDDQECRSAARCADDTKPCLSGDLCVSLEQICNGVPDCPDRSDEICLKYSRDKPAVISPKGFKTGLRESVIPEHVESEECSVTLCNGKGRCVVEDGAMVCHCNSEYSGQFCQNGSDALSRGAVTYGVIGVCGAVVVLAITVGIIQRRKVSRQRRAAQAVCAQETGLKDLERRRERFGAKSNGKDTNVSEVCKKRDVPLTKKLWQSQRASFKEFGWSSHEYLKPIGAEDRRVAEEEKQIRLEKERLAKIAEVAGTGTELCARLTSFALRCTQESESAAMSGF</sequence>
<evidence type="ECO:0000313" key="19">
    <source>
        <dbReference type="Proteomes" id="UP000316079"/>
    </source>
</evidence>
<evidence type="ECO:0000256" key="4">
    <source>
        <dbReference type="ARBA" id="ARBA00022583"/>
    </source>
</evidence>
<keyword evidence="9 16" id="KW-0472">Membrane</keyword>
<dbReference type="InterPro" id="IPR023415">
    <property type="entry name" value="LDLR_class-A_CS"/>
</dbReference>
<comment type="caution">
    <text evidence="13">Lacks conserved residue(s) required for the propagation of feature annotation.</text>
</comment>
<dbReference type="SUPFAM" id="SSF57196">
    <property type="entry name" value="EGF/Laminin"/>
    <property type="match status" value="2"/>
</dbReference>
<feature type="disulfide bond" evidence="14">
    <location>
        <begin position="397"/>
        <end position="409"/>
    </location>
</feature>
<evidence type="ECO:0000256" key="12">
    <source>
        <dbReference type="ARBA" id="ARBA00023180"/>
    </source>
</evidence>
<dbReference type="STRING" id="623744.A0A553RQU0"/>
<keyword evidence="7" id="KW-0677">Repeat</keyword>
<dbReference type="PROSITE" id="PS50068">
    <property type="entry name" value="LDLRA_2"/>
    <property type="match status" value="11"/>
</dbReference>
<dbReference type="GO" id="GO:0012505">
    <property type="term" value="C:endomembrane system"/>
    <property type="evidence" value="ECO:0007669"/>
    <property type="project" value="UniProtKB-SubCell"/>
</dbReference>
<accession>A0A553RQU0</accession>
<dbReference type="PROSITE" id="PS01187">
    <property type="entry name" value="EGF_CA"/>
    <property type="match status" value="1"/>
</dbReference>
<feature type="transmembrane region" description="Helical" evidence="16">
    <location>
        <begin position="1253"/>
        <end position="1275"/>
    </location>
</feature>
<dbReference type="PROSITE" id="PS01186">
    <property type="entry name" value="EGF_2"/>
    <property type="match status" value="1"/>
</dbReference>
<feature type="disulfide bond" evidence="14">
    <location>
        <begin position="100"/>
        <end position="118"/>
    </location>
</feature>
<dbReference type="FunFam" id="2.10.25.10:FF:000010">
    <property type="entry name" value="Pro-epidermal growth factor"/>
    <property type="match status" value="1"/>
</dbReference>
<dbReference type="FunFam" id="2.120.10.30:FF:000241">
    <property type="entry name" value="Low-density lipoprotein receptor-related protein 6"/>
    <property type="match status" value="1"/>
</dbReference>
<dbReference type="SMART" id="SM00135">
    <property type="entry name" value="LY"/>
    <property type="match status" value="7"/>
</dbReference>
<dbReference type="InterPro" id="IPR011042">
    <property type="entry name" value="6-blade_b-propeller_TolB-like"/>
</dbReference>
<keyword evidence="11" id="KW-0675">Receptor</keyword>
<dbReference type="InterPro" id="IPR051221">
    <property type="entry name" value="LDLR-related"/>
</dbReference>
<evidence type="ECO:0000256" key="5">
    <source>
        <dbReference type="ARBA" id="ARBA00022692"/>
    </source>
</evidence>
<evidence type="ECO:0000256" key="1">
    <source>
        <dbReference type="ARBA" id="ARBA00004167"/>
    </source>
</evidence>
<feature type="repeat" description="LDL-receptor class B" evidence="15">
    <location>
        <begin position="648"/>
        <end position="691"/>
    </location>
</feature>
<dbReference type="Gene3D" id="4.10.400.10">
    <property type="entry name" value="Low-density Lipoprotein Receptor"/>
    <property type="match status" value="10"/>
</dbReference>
<dbReference type="Gene3D" id="2.10.25.10">
    <property type="entry name" value="Laminin"/>
    <property type="match status" value="3"/>
</dbReference>
<dbReference type="SMART" id="SM00179">
    <property type="entry name" value="EGF_CA"/>
    <property type="match status" value="1"/>
</dbReference>
<dbReference type="PROSITE" id="PS01209">
    <property type="entry name" value="LDLRA_1"/>
    <property type="match status" value="4"/>
</dbReference>
<dbReference type="Pfam" id="PF14670">
    <property type="entry name" value="FXa_inhibition"/>
    <property type="match status" value="1"/>
</dbReference>
<evidence type="ECO:0000256" key="3">
    <source>
        <dbReference type="ARBA" id="ARBA00022536"/>
    </source>
</evidence>
<dbReference type="OrthoDB" id="8831087at2759"/>
<dbReference type="InterPro" id="IPR018097">
    <property type="entry name" value="EGF_Ca-bd_CS"/>
</dbReference>
<dbReference type="InterPro" id="IPR036055">
    <property type="entry name" value="LDL_receptor-like_sf"/>
</dbReference>
<comment type="subcellular location">
    <subcellularLocation>
        <location evidence="2">Endomembrane system</location>
    </subcellularLocation>
    <subcellularLocation>
        <location evidence="1">Membrane</location>
        <topology evidence="1">Single-pass membrane protein</topology>
    </subcellularLocation>
</comment>
<evidence type="ECO:0000256" key="8">
    <source>
        <dbReference type="ARBA" id="ARBA00022989"/>
    </source>
</evidence>
<dbReference type="EMBL" id="SRMA01000005">
    <property type="protein sequence ID" value="TRZ04548.1"/>
    <property type="molecule type" value="Genomic_DNA"/>
</dbReference>
<feature type="disulfide bond" evidence="14">
    <location>
        <begin position="244"/>
        <end position="262"/>
    </location>
</feature>
<dbReference type="SMART" id="SM00192">
    <property type="entry name" value="LDLa"/>
    <property type="match status" value="11"/>
</dbReference>
<dbReference type="PROSITE" id="PS00010">
    <property type="entry name" value="ASX_HYDROXYL"/>
    <property type="match status" value="1"/>
</dbReference>
<evidence type="ECO:0000256" key="16">
    <source>
        <dbReference type="SAM" id="Phobius"/>
    </source>
</evidence>
<keyword evidence="4" id="KW-0254">Endocytosis</keyword>
<keyword evidence="6" id="KW-0732">Signal</keyword>
<gene>
    <name evidence="18" type="ORF">DNTS_014393</name>
</gene>
<feature type="disulfide bond" evidence="14">
    <location>
        <begin position="335"/>
        <end position="350"/>
    </location>
</feature>
<feature type="disulfide bond" evidence="14">
    <location>
        <begin position="77"/>
        <end position="92"/>
    </location>
</feature>
<dbReference type="PROSITE" id="PS51120">
    <property type="entry name" value="LDLRB"/>
    <property type="match status" value="1"/>
</dbReference>
<dbReference type="InterPro" id="IPR000152">
    <property type="entry name" value="EGF-type_Asp/Asn_hydroxyl_site"/>
</dbReference>
<organism evidence="18 19">
    <name type="scientific">Danionella cerebrum</name>
    <dbReference type="NCBI Taxonomy" id="2873325"/>
    <lineage>
        <taxon>Eukaryota</taxon>
        <taxon>Metazoa</taxon>
        <taxon>Chordata</taxon>
        <taxon>Craniata</taxon>
        <taxon>Vertebrata</taxon>
        <taxon>Euteleostomi</taxon>
        <taxon>Actinopterygii</taxon>
        <taxon>Neopterygii</taxon>
        <taxon>Teleostei</taxon>
        <taxon>Ostariophysi</taxon>
        <taxon>Cypriniformes</taxon>
        <taxon>Danionidae</taxon>
        <taxon>Danioninae</taxon>
        <taxon>Danionella</taxon>
    </lineage>
</organism>
<dbReference type="GO" id="GO:0016324">
    <property type="term" value="C:apical plasma membrane"/>
    <property type="evidence" value="ECO:0007669"/>
    <property type="project" value="TreeGrafter"/>
</dbReference>
<dbReference type="Gene3D" id="2.120.10.30">
    <property type="entry name" value="TolB, C-terminal domain"/>
    <property type="match status" value="2"/>
</dbReference>
<feature type="disulfide bond" evidence="14">
    <location>
        <begin position="256"/>
        <end position="271"/>
    </location>
</feature>
<feature type="disulfide bond" evidence="14">
    <location>
        <begin position="283"/>
        <end position="301"/>
    </location>
</feature>
<dbReference type="SUPFAM" id="SSF57424">
    <property type="entry name" value="LDL receptor-like module"/>
    <property type="match status" value="11"/>
</dbReference>
<feature type="disulfide bond" evidence="14">
    <location>
        <begin position="112"/>
        <end position="127"/>
    </location>
</feature>
<dbReference type="PROSITE" id="PS50026">
    <property type="entry name" value="EGF_3"/>
    <property type="match status" value="1"/>
</dbReference>
<dbReference type="CDD" id="cd00112">
    <property type="entry name" value="LDLa"/>
    <property type="match status" value="10"/>
</dbReference>
<evidence type="ECO:0000256" key="2">
    <source>
        <dbReference type="ARBA" id="ARBA00004308"/>
    </source>
</evidence>
<dbReference type="GO" id="GO:0042562">
    <property type="term" value="F:hormone binding"/>
    <property type="evidence" value="ECO:0007669"/>
    <property type="project" value="TreeGrafter"/>
</dbReference>
<feature type="disulfide bond" evidence="14">
    <location>
        <begin position="181"/>
        <end position="196"/>
    </location>
</feature>
<feature type="disulfide bond" evidence="14">
    <location>
        <begin position="377"/>
        <end position="392"/>
    </location>
</feature>
<feature type="disulfide bond" evidence="14">
    <location>
        <begin position="404"/>
        <end position="422"/>
    </location>
</feature>
<feature type="disulfide bond" evidence="14">
    <location>
        <begin position="276"/>
        <end position="288"/>
    </location>
</feature>
<comment type="caution">
    <text evidence="18">The sequence shown here is derived from an EMBL/GenBank/DDBJ whole genome shotgun (WGS) entry which is preliminary data.</text>
</comment>